<dbReference type="InterPro" id="IPR001584">
    <property type="entry name" value="Integrase_cat-core"/>
</dbReference>
<dbReference type="Proteomes" id="UP000007110">
    <property type="component" value="Unassembled WGS sequence"/>
</dbReference>
<dbReference type="Gene3D" id="3.30.420.10">
    <property type="entry name" value="Ribonuclease H-like superfamily/Ribonuclease H"/>
    <property type="match status" value="1"/>
</dbReference>
<dbReference type="RefSeq" id="XP_011677480.2">
    <property type="nucleotide sequence ID" value="XM_011679178.2"/>
</dbReference>
<feature type="domain" description="Integrase catalytic" evidence="1">
    <location>
        <begin position="139"/>
        <end position="322"/>
    </location>
</feature>
<reference evidence="2" key="2">
    <citation type="submission" date="2021-01" db="UniProtKB">
        <authorList>
            <consortium name="EnsemblMetazoa"/>
        </authorList>
    </citation>
    <scope>IDENTIFICATION</scope>
</reference>
<dbReference type="PROSITE" id="PS50994">
    <property type="entry name" value="INTEGRASE"/>
    <property type="match status" value="1"/>
</dbReference>
<evidence type="ECO:0000313" key="3">
    <source>
        <dbReference type="Proteomes" id="UP000007110"/>
    </source>
</evidence>
<dbReference type="AlphaFoldDB" id="A0A7M7HL52"/>
<protein>
    <recommendedName>
        <fullName evidence="1">Integrase catalytic domain-containing protein</fullName>
    </recommendedName>
</protein>
<name>A0A7M7HL52_STRPU</name>
<reference evidence="3" key="1">
    <citation type="submission" date="2015-02" db="EMBL/GenBank/DDBJ databases">
        <title>Genome sequencing for Strongylocentrotus purpuratus.</title>
        <authorList>
            <person name="Murali S."/>
            <person name="Liu Y."/>
            <person name="Vee V."/>
            <person name="English A."/>
            <person name="Wang M."/>
            <person name="Skinner E."/>
            <person name="Han Y."/>
            <person name="Muzny D.M."/>
            <person name="Worley K.C."/>
            <person name="Gibbs R.A."/>
        </authorList>
    </citation>
    <scope>NUCLEOTIDE SEQUENCE</scope>
</reference>
<dbReference type="GeneID" id="105444659"/>
<proteinExistence type="predicted"/>
<dbReference type="InterPro" id="IPR006120">
    <property type="entry name" value="Resolvase_HTH_dom"/>
</dbReference>
<accession>A0A7M7HL52</accession>
<dbReference type="InParanoid" id="A0A7M7HL52"/>
<organism evidence="2 3">
    <name type="scientific">Strongylocentrotus purpuratus</name>
    <name type="common">Purple sea urchin</name>
    <dbReference type="NCBI Taxonomy" id="7668"/>
    <lineage>
        <taxon>Eukaryota</taxon>
        <taxon>Metazoa</taxon>
        <taxon>Echinodermata</taxon>
        <taxon>Eleutherozoa</taxon>
        <taxon>Echinozoa</taxon>
        <taxon>Echinoidea</taxon>
        <taxon>Euechinoidea</taxon>
        <taxon>Echinacea</taxon>
        <taxon>Camarodonta</taxon>
        <taxon>Echinidea</taxon>
        <taxon>Strongylocentrotidae</taxon>
        <taxon>Strongylocentrotus</taxon>
    </lineage>
</organism>
<dbReference type="GO" id="GO:0003677">
    <property type="term" value="F:DNA binding"/>
    <property type="evidence" value="ECO:0007669"/>
    <property type="project" value="InterPro"/>
</dbReference>
<dbReference type="InterPro" id="IPR012337">
    <property type="entry name" value="RNaseH-like_sf"/>
</dbReference>
<evidence type="ECO:0000259" key="1">
    <source>
        <dbReference type="PROSITE" id="PS50994"/>
    </source>
</evidence>
<keyword evidence="3" id="KW-1185">Reference proteome</keyword>
<evidence type="ECO:0000313" key="2">
    <source>
        <dbReference type="EnsemblMetazoa" id="XP_011677480"/>
    </source>
</evidence>
<dbReference type="EnsemblMetazoa" id="XM_011679178">
    <property type="protein sequence ID" value="XP_011677480"/>
    <property type="gene ID" value="LOC105444659"/>
</dbReference>
<dbReference type="OMA" id="GENSEIW"/>
<sequence>MTSPTQSESSRFSFKNLMAVPGRPKVDFDTHHARQMLDLGLSITDVAHHFGVSRPTVYRSLRLSHPEALKRFTDISDEALRVLVQEVNDSHPNAGEVYLMGHLRSRNIKVQRSRLRDALHLVDPEGVERRKRKTVTRRVYSVPCPNFLWHIDGTHKLIRWKFVIHAAIDGFSRLIPYLHCSTNNRSITVLHLFESAVQQYGFPLRVRSDHGGENQKVWEAMIRERGEESRPVIVGSSVHNERVERLNYDINQQVVSVFKQLFFDLEEEGILDADNSTDLFCLHYTFLPQINQHLQEFRAAHNSHSISTERNRTPVQLFFQNHHLIQLHSNHEDPHPGILADELLQRGDLRQVNVDSIGSPLSQQQLGTLDELVQTFPLTMDSKAKYRRISSFVADQLF</sequence>
<dbReference type="GO" id="GO:0015074">
    <property type="term" value="P:DNA integration"/>
    <property type="evidence" value="ECO:0007669"/>
    <property type="project" value="InterPro"/>
</dbReference>
<dbReference type="Pfam" id="PF02796">
    <property type="entry name" value="HTH_7"/>
    <property type="match status" value="1"/>
</dbReference>
<dbReference type="InterPro" id="IPR058913">
    <property type="entry name" value="Integrase_dom_put"/>
</dbReference>
<dbReference type="GO" id="GO:0000150">
    <property type="term" value="F:DNA strand exchange activity"/>
    <property type="evidence" value="ECO:0007669"/>
    <property type="project" value="InterPro"/>
</dbReference>
<dbReference type="Gene3D" id="1.10.10.60">
    <property type="entry name" value="Homeodomain-like"/>
    <property type="match status" value="1"/>
</dbReference>
<dbReference type="PANTHER" id="PTHR46791:SF7">
    <property type="entry name" value="INTEGRASE CATALYTIC DOMAIN-CONTAINING PROTEIN"/>
    <property type="match status" value="1"/>
</dbReference>
<dbReference type="Pfam" id="PF24764">
    <property type="entry name" value="rva_4"/>
    <property type="match status" value="1"/>
</dbReference>
<dbReference type="CDD" id="cd00569">
    <property type="entry name" value="HTH_Hin_like"/>
    <property type="match status" value="1"/>
</dbReference>
<dbReference type="KEGG" id="spu:105444659"/>
<dbReference type="SUPFAM" id="SSF53098">
    <property type="entry name" value="Ribonuclease H-like"/>
    <property type="match status" value="1"/>
</dbReference>
<dbReference type="PANTHER" id="PTHR46791">
    <property type="entry name" value="EXPRESSED PROTEIN"/>
    <property type="match status" value="1"/>
</dbReference>
<dbReference type="InterPro" id="IPR036397">
    <property type="entry name" value="RNaseH_sf"/>
</dbReference>
<dbReference type="OrthoDB" id="2686689at2759"/>